<protein>
    <submittedName>
        <fullName evidence="1">Uncharacterized protein</fullName>
    </submittedName>
</protein>
<reference evidence="1" key="2">
    <citation type="submission" date="2018-05" db="EMBL/GenBank/DDBJ databases">
        <title>OgluRS3 (Oryza glumaepatula Reference Sequence Version 3).</title>
        <authorList>
            <person name="Zhang J."/>
            <person name="Kudrna D."/>
            <person name="Lee S."/>
            <person name="Talag J."/>
            <person name="Welchert J."/>
            <person name="Wing R.A."/>
        </authorList>
    </citation>
    <scope>NUCLEOTIDE SEQUENCE [LARGE SCALE GENOMIC DNA]</scope>
</reference>
<name>A0A0E0B7B5_9ORYZ</name>
<dbReference type="Gramene" id="OGLUM10G00960.1">
    <property type="protein sequence ID" value="OGLUM10G00960.1"/>
    <property type="gene ID" value="OGLUM10G00960"/>
</dbReference>
<dbReference type="Proteomes" id="UP000026961">
    <property type="component" value="Chromosome 10"/>
</dbReference>
<dbReference type="HOGENOM" id="CLU_2562032_0_0_1"/>
<sequence length="82" mass="8609">MTSPSTGEATAGFAVPVCASVVPGEHWSSISATISSRPPFPLVATHVAAFPSRRTVLLVKVAARRLCRSPKVKRHGAIDDIS</sequence>
<dbReference type="AlphaFoldDB" id="A0A0E0B7B5"/>
<evidence type="ECO:0000313" key="2">
    <source>
        <dbReference type="Proteomes" id="UP000026961"/>
    </source>
</evidence>
<keyword evidence="2" id="KW-1185">Reference proteome</keyword>
<proteinExistence type="predicted"/>
<evidence type="ECO:0000313" key="1">
    <source>
        <dbReference type="EnsemblPlants" id="OGLUM10G00960.1"/>
    </source>
</evidence>
<reference evidence="1" key="1">
    <citation type="submission" date="2015-04" db="UniProtKB">
        <authorList>
            <consortium name="EnsemblPlants"/>
        </authorList>
    </citation>
    <scope>IDENTIFICATION</scope>
</reference>
<organism evidence="1">
    <name type="scientific">Oryza glumipatula</name>
    <dbReference type="NCBI Taxonomy" id="40148"/>
    <lineage>
        <taxon>Eukaryota</taxon>
        <taxon>Viridiplantae</taxon>
        <taxon>Streptophyta</taxon>
        <taxon>Embryophyta</taxon>
        <taxon>Tracheophyta</taxon>
        <taxon>Spermatophyta</taxon>
        <taxon>Magnoliopsida</taxon>
        <taxon>Liliopsida</taxon>
        <taxon>Poales</taxon>
        <taxon>Poaceae</taxon>
        <taxon>BOP clade</taxon>
        <taxon>Oryzoideae</taxon>
        <taxon>Oryzeae</taxon>
        <taxon>Oryzinae</taxon>
        <taxon>Oryza</taxon>
    </lineage>
</organism>
<accession>A0A0E0B7B5</accession>
<dbReference type="EnsemblPlants" id="OGLUM10G00960.1">
    <property type="protein sequence ID" value="OGLUM10G00960.1"/>
    <property type="gene ID" value="OGLUM10G00960"/>
</dbReference>